<name>A0ABR2VUQ6_9FUNG</name>
<feature type="compositionally biased region" description="Polar residues" evidence="1">
    <location>
        <begin position="1"/>
        <end position="12"/>
    </location>
</feature>
<feature type="region of interest" description="Disordered" evidence="1">
    <location>
        <begin position="84"/>
        <end position="217"/>
    </location>
</feature>
<accession>A0ABR2VUQ6</accession>
<dbReference type="Pfam" id="PF09429">
    <property type="entry name" value="Wbp11"/>
    <property type="match status" value="1"/>
</dbReference>
<proteinExistence type="predicted"/>
<dbReference type="Pfam" id="PF12622">
    <property type="entry name" value="NpwBP"/>
    <property type="match status" value="1"/>
</dbReference>
<feature type="compositionally biased region" description="Polar residues" evidence="1">
    <location>
        <begin position="95"/>
        <end position="111"/>
    </location>
</feature>
<feature type="domain" description="Wbp11/ELF5/Saf1 N-terminal" evidence="2">
    <location>
        <begin position="5"/>
        <end position="81"/>
    </location>
</feature>
<evidence type="ECO:0000313" key="4">
    <source>
        <dbReference type="Proteomes" id="UP001479436"/>
    </source>
</evidence>
<evidence type="ECO:0000256" key="1">
    <source>
        <dbReference type="SAM" id="MobiDB-lite"/>
    </source>
</evidence>
<evidence type="ECO:0000259" key="2">
    <source>
        <dbReference type="Pfam" id="PF09429"/>
    </source>
</evidence>
<reference evidence="3 4" key="1">
    <citation type="submission" date="2023-04" db="EMBL/GenBank/DDBJ databases">
        <title>Genome of Basidiobolus ranarum AG-B5.</title>
        <authorList>
            <person name="Stajich J.E."/>
            <person name="Carter-House D."/>
            <person name="Gryganskyi A."/>
        </authorList>
    </citation>
    <scope>NUCLEOTIDE SEQUENCE [LARGE SCALE GENOMIC DNA]</scope>
    <source>
        <strain evidence="3 4">AG-B5</strain>
    </source>
</reference>
<organism evidence="3 4">
    <name type="scientific">Basidiobolus ranarum</name>
    <dbReference type="NCBI Taxonomy" id="34480"/>
    <lineage>
        <taxon>Eukaryota</taxon>
        <taxon>Fungi</taxon>
        <taxon>Fungi incertae sedis</taxon>
        <taxon>Zoopagomycota</taxon>
        <taxon>Entomophthoromycotina</taxon>
        <taxon>Basidiobolomycetes</taxon>
        <taxon>Basidiobolales</taxon>
        <taxon>Basidiobolaceae</taxon>
        <taxon>Basidiobolus</taxon>
    </lineage>
</organism>
<evidence type="ECO:0000313" key="3">
    <source>
        <dbReference type="EMBL" id="KAK9703025.1"/>
    </source>
</evidence>
<protein>
    <recommendedName>
        <fullName evidence="2">Wbp11/ELF5/Saf1 N-terminal domain-containing protein</fullName>
    </recommendedName>
</protein>
<dbReference type="EMBL" id="JASJQH010007672">
    <property type="protein sequence ID" value="KAK9703025.1"/>
    <property type="molecule type" value="Genomic_DNA"/>
</dbReference>
<feature type="compositionally biased region" description="Acidic residues" evidence="1">
    <location>
        <begin position="150"/>
        <end position="168"/>
    </location>
</feature>
<dbReference type="Proteomes" id="UP001479436">
    <property type="component" value="Unassembled WGS sequence"/>
</dbReference>
<feature type="region of interest" description="Disordered" evidence="1">
    <location>
        <begin position="1"/>
        <end position="30"/>
    </location>
</feature>
<feature type="compositionally biased region" description="Basic and acidic residues" evidence="1">
    <location>
        <begin position="13"/>
        <end position="30"/>
    </location>
</feature>
<dbReference type="InterPro" id="IPR019007">
    <property type="entry name" value="Wbp11/ELF5/Saf1_N"/>
</dbReference>
<sequence length="217" mass="24145">MGKSGRSANPTDTYRKQMKQKELKRNKEERKRLREVGLALKDTTKLEIDLSKYKKLEKDGKLDKNGKSKMAEIEAEIKKIHAVKKEHGIPIKSLPNPQDTPSSSFSQTSGRDPTKAIYYHPTLNPFGAPPPGAPYVEHANENSLLNVDYSDGEEDGSNGSQPDEDNEESDPKNAQNIVYPPPPPSARPPPHAFQPFPPHMRPGMVVPPPPGINIHLY</sequence>
<gene>
    <name evidence="3" type="ORF">K7432_010942</name>
</gene>
<keyword evidence="4" id="KW-1185">Reference proteome</keyword>
<feature type="compositionally biased region" description="Pro residues" evidence="1">
    <location>
        <begin position="179"/>
        <end position="211"/>
    </location>
</feature>
<comment type="caution">
    <text evidence="3">The sequence shown here is derived from an EMBL/GenBank/DDBJ whole genome shotgun (WGS) entry which is preliminary data.</text>
</comment>